<dbReference type="InterPro" id="IPR015932">
    <property type="entry name" value="Aconitase_dom2"/>
</dbReference>
<dbReference type="InterPro" id="IPR001030">
    <property type="entry name" value="Acoase/IPM_deHydtase_lsu_aba"/>
</dbReference>
<dbReference type="GO" id="GO:0005739">
    <property type="term" value="C:mitochondrion"/>
    <property type="evidence" value="ECO:0007669"/>
    <property type="project" value="TreeGrafter"/>
</dbReference>
<sequence length="109" mass="12078">MATICNMGAEIGATTSVFPFNHRMEEYLRATSRQAIADEAKKHSEALLSPDQGCQYDRVIEINLDTLEPHVNGPFTPDLAHPISKVTLQFHFVLYCTSPSSQQKDNALG</sequence>
<evidence type="ECO:0000259" key="3">
    <source>
        <dbReference type="Pfam" id="PF00330"/>
    </source>
</evidence>
<keyword evidence="5" id="KW-1185">Reference proteome</keyword>
<protein>
    <submittedName>
        <fullName evidence="4">Aconitase</fullName>
    </submittedName>
</protein>
<evidence type="ECO:0000256" key="2">
    <source>
        <dbReference type="ARBA" id="ARBA00007185"/>
    </source>
</evidence>
<evidence type="ECO:0000313" key="4">
    <source>
        <dbReference type="EMBL" id="TPP56925.1"/>
    </source>
</evidence>
<name>A0A504Y9S4_FASGI</name>
<dbReference type="GO" id="GO:0005829">
    <property type="term" value="C:cytosol"/>
    <property type="evidence" value="ECO:0007669"/>
    <property type="project" value="TreeGrafter"/>
</dbReference>
<comment type="similarity">
    <text evidence="2">Belongs to the aconitase/IPM isomerase family.</text>
</comment>
<dbReference type="InterPro" id="IPR036008">
    <property type="entry name" value="Aconitase_4Fe-4S_dom"/>
</dbReference>
<dbReference type="GO" id="GO:0006099">
    <property type="term" value="P:tricarboxylic acid cycle"/>
    <property type="evidence" value="ECO:0007669"/>
    <property type="project" value="TreeGrafter"/>
</dbReference>
<dbReference type="GO" id="GO:0003994">
    <property type="term" value="F:aconitate hydratase activity"/>
    <property type="evidence" value="ECO:0007669"/>
    <property type="project" value="TreeGrafter"/>
</dbReference>
<dbReference type="InterPro" id="IPR050926">
    <property type="entry name" value="Aconitase/IPM_isomerase"/>
</dbReference>
<accession>A0A504Y9S4</accession>
<dbReference type="SUPFAM" id="SSF53732">
    <property type="entry name" value="Aconitase iron-sulfur domain"/>
    <property type="match status" value="1"/>
</dbReference>
<comment type="caution">
    <text evidence="4">The sequence shown here is derived from an EMBL/GenBank/DDBJ whole genome shotgun (WGS) entry which is preliminary data.</text>
</comment>
<dbReference type="GO" id="GO:0051539">
    <property type="term" value="F:4 iron, 4 sulfur cluster binding"/>
    <property type="evidence" value="ECO:0007669"/>
    <property type="project" value="TreeGrafter"/>
</dbReference>
<dbReference type="EMBL" id="SUNJ01013907">
    <property type="protein sequence ID" value="TPP56925.1"/>
    <property type="molecule type" value="Genomic_DNA"/>
</dbReference>
<feature type="domain" description="Aconitase/3-isopropylmalate dehydratase large subunit alpha/beta/alpha" evidence="3">
    <location>
        <begin position="1"/>
        <end position="87"/>
    </location>
</feature>
<comment type="cofactor">
    <cofactor evidence="1">
        <name>[4Fe-4S] cluster</name>
        <dbReference type="ChEBI" id="CHEBI:49883"/>
    </cofactor>
</comment>
<dbReference type="Pfam" id="PF00330">
    <property type="entry name" value="Aconitase"/>
    <property type="match status" value="1"/>
</dbReference>
<evidence type="ECO:0000313" key="5">
    <source>
        <dbReference type="Proteomes" id="UP000316759"/>
    </source>
</evidence>
<dbReference type="STRING" id="46835.A0A504Y9S4"/>
<organism evidence="4 5">
    <name type="scientific">Fasciola gigantica</name>
    <name type="common">Giant liver fluke</name>
    <dbReference type="NCBI Taxonomy" id="46835"/>
    <lineage>
        <taxon>Eukaryota</taxon>
        <taxon>Metazoa</taxon>
        <taxon>Spiralia</taxon>
        <taxon>Lophotrochozoa</taxon>
        <taxon>Platyhelminthes</taxon>
        <taxon>Trematoda</taxon>
        <taxon>Digenea</taxon>
        <taxon>Plagiorchiida</taxon>
        <taxon>Echinostomata</taxon>
        <taxon>Echinostomatoidea</taxon>
        <taxon>Fasciolidae</taxon>
        <taxon>Fasciola</taxon>
    </lineage>
</organism>
<dbReference type="PANTHER" id="PTHR43160:SF3">
    <property type="entry name" value="ACONITATE HYDRATASE, MITOCHONDRIAL"/>
    <property type="match status" value="1"/>
</dbReference>
<dbReference type="AlphaFoldDB" id="A0A504Y9S4"/>
<gene>
    <name evidence="4" type="ORF">FGIG_00173</name>
</gene>
<evidence type="ECO:0000256" key="1">
    <source>
        <dbReference type="ARBA" id="ARBA00001966"/>
    </source>
</evidence>
<dbReference type="Proteomes" id="UP000316759">
    <property type="component" value="Unassembled WGS sequence"/>
</dbReference>
<dbReference type="OrthoDB" id="2224430at2759"/>
<dbReference type="PANTHER" id="PTHR43160">
    <property type="entry name" value="ACONITATE HYDRATASE B"/>
    <property type="match status" value="1"/>
</dbReference>
<dbReference type="Gene3D" id="3.40.1060.10">
    <property type="entry name" value="Aconitase, Domain 2"/>
    <property type="match status" value="1"/>
</dbReference>
<reference evidence="4 5" key="1">
    <citation type="submission" date="2019-04" db="EMBL/GenBank/DDBJ databases">
        <title>Annotation for the trematode Fasciola gigantica.</title>
        <authorList>
            <person name="Choi Y.-J."/>
        </authorList>
    </citation>
    <scope>NUCLEOTIDE SEQUENCE [LARGE SCALE GENOMIC DNA]</scope>
    <source>
        <strain evidence="4">Uganda_cow_1</strain>
    </source>
</reference>
<proteinExistence type="inferred from homology"/>